<proteinExistence type="predicted"/>
<dbReference type="EMBL" id="CP000683">
    <property type="protein sequence ID" value="ABV84371.1"/>
    <property type="molecule type" value="Genomic_DNA"/>
</dbReference>
<reference evidence="1 2" key="1">
    <citation type="journal article" date="2007" name="Genome Res.">
        <title>Lateral gene transfer between obligate intracellular bacteria: evidence from the Rickettsia massiliae genome.</title>
        <authorList>
            <person name="Blanc G."/>
            <person name="Ogata H."/>
            <person name="Robert C."/>
            <person name="Audic S."/>
            <person name="Claverie J.-M."/>
            <person name="Raoult D."/>
        </authorList>
    </citation>
    <scope>NUCLEOTIDE SEQUENCE [LARGE SCALE GENOMIC DNA]</scope>
    <source>
        <strain evidence="2">Mtu5</strain>
    </source>
</reference>
<dbReference type="KEGG" id="rms:RMA_0043"/>
<dbReference type="Proteomes" id="UP000001311">
    <property type="component" value="Chromosome"/>
</dbReference>
<organism evidence="1 2">
    <name type="scientific">Rickettsia massiliae (strain Mtu5)</name>
    <dbReference type="NCBI Taxonomy" id="416276"/>
    <lineage>
        <taxon>Bacteria</taxon>
        <taxon>Pseudomonadati</taxon>
        <taxon>Pseudomonadota</taxon>
        <taxon>Alphaproteobacteria</taxon>
        <taxon>Rickettsiales</taxon>
        <taxon>Rickettsiaceae</taxon>
        <taxon>Rickettsieae</taxon>
        <taxon>Rickettsia</taxon>
        <taxon>spotted fever group</taxon>
    </lineage>
</organism>
<evidence type="ECO:0000313" key="2">
    <source>
        <dbReference type="Proteomes" id="UP000001311"/>
    </source>
</evidence>
<evidence type="ECO:0000313" key="1">
    <source>
        <dbReference type="EMBL" id="ABV84371.1"/>
    </source>
</evidence>
<dbReference type="InterPro" id="IPR020171">
    <property type="entry name" value="Uncharacterised_RC0039"/>
</dbReference>
<protein>
    <recommendedName>
        <fullName evidence="3">Recombination protein F</fullName>
    </recommendedName>
</protein>
<dbReference type="AlphaFoldDB" id="A8F0D5"/>
<dbReference type="Pfam" id="PF17372">
    <property type="entry name" value="DUF5394"/>
    <property type="match status" value="1"/>
</dbReference>
<name>A8F0D5_RICM5</name>
<gene>
    <name evidence="1" type="ordered locus">RMA_0043</name>
</gene>
<accession>A8F0D5</accession>
<keyword evidence="2" id="KW-1185">Reference proteome</keyword>
<dbReference type="HOGENOM" id="CLU_1244545_0_0_5"/>
<evidence type="ECO:0008006" key="3">
    <source>
        <dbReference type="Google" id="ProtNLM"/>
    </source>
</evidence>
<sequence>MMTNNQFSKDTKKIADQIKDALMGISDNLVLESKEVEEIFEELSQNEEFEYEMERMLAILNEQTMDLTQLQSRIILLIRKYLGKTKNLKLKMLKMDEKLINKNVAEVSNYLMHQHSKIVRDANKNLANPKDKLQGLTKQARIDLKRLLKSFAVYQIYMFMNPKRIAGETKLMNFAYNMIRGGMKLAQKYEGGKAKDIKSYSPRLIKKLEKAHAGFKKSGGISI</sequence>